<proteinExistence type="predicted"/>
<dbReference type="EMBL" id="WEKV01000018">
    <property type="protein sequence ID" value="KAB7782883.1"/>
    <property type="molecule type" value="Genomic_DNA"/>
</dbReference>
<gene>
    <name evidence="1" type="ORF">F8B43_4177</name>
</gene>
<dbReference type="AlphaFoldDB" id="A0A833J1H2"/>
<dbReference type="InterPro" id="IPR025683">
    <property type="entry name" value="Protein_beta"/>
</dbReference>
<accession>A0A833J1H2</accession>
<sequence length="343" mass="37059">MARFRYVPILRWKEGEQDGVRFLQASDRTGIIPIFMLEAEQYKGRKATKTKVAVSSADHFVTQVLKAWGKDPFYLDASGMMPAGGVQHPILAIATSARAQGLQMIPATPLGAPPLYAAAVAAIAGHDRRGVALRVDLQEFSSAASWAGAWPHPLAETDLIADFTTNIGAVAALGSHIQTVFQGLHLGTGWRTVTVAGSSMPPNFSGFTKGLHTIQMENYALWSTLHPAMPYRLDYGDYATPSLGVLPPGISWGYPINARYTIPGQYLICKGVKTIGAGSVDMAPQLVGHANDILTYSGRHRQSGCWADDEIDAIAAGKAPQNLLHWVKIGVNRHLTLLRRIVP</sequence>
<name>A0A833J1H2_9HYPH</name>
<evidence type="ECO:0000313" key="2">
    <source>
        <dbReference type="Proteomes" id="UP000469949"/>
    </source>
</evidence>
<dbReference type="Pfam" id="PF14350">
    <property type="entry name" value="Beta_protein"/>
    <property type="match status" value="1"/>
</dbReference>
<protein>
    <submittedName>
        <fullName evidence="1">Uncharacterized protein</fullName>
    </submittedName>
</protein>
<dbReference type="Proteomes" id="UP000469949">
    <property type="component" value="Unassembled WGS sequence"/>
</dbReference>
<evidence type="ECO:0000313" key="1">
    <source>
        <dbReference type="EMBL" id="KAB7782883.1"/>
    </source>
</evidence>
<organism evidence="1 2">
    <name type="scientific">Methylorubrum populi</name>
    <dbReference type="NCBI Taxonomy" id="223967"/>
    <lineage>
        <taxon>Bacteria</taxon>
        <taxon>Pseudomonadati</taxon>
        <taxon>Pseudomonadota</taxon>
        <taxon>Alphaproteobacteria</taxon>
        <taxon>Hyphomicrobiales</taxon>
        <taxon>Methylobacteriaceae</taxon>
        <taxon>Methylorubrum</taxon>
    </lineage>
</organism>
<comment type="caution">
    <text evidence="1">The sequence shown here is derived from an EMBL/GenBank/DDBJ whole genome shotgun (WGS) entry which is preliminary data.</text>
</comment>
<reference evidence="1 2" key="1">
    <citation type="submission" date="2019-10" db="EMBL/GenBank/DDBJ databases">
        <title>Draft Genome Sequence of the Caffeine Degrading Methylotroph Methylorubrum populi PINKEL.</title>
        <authorList>
            <person name="Dawson S.C."/>
            <person name="Zhang X."/>
            <person name="Wright M.E."/>
            <person name="Sharma G."/>
            <person name="Langner J.T."/>
            <person name="Ditty J.L."/>
            <person name="Subuyuj G.A."/>
        </authorList>
    </citation>
    <scope>NUCLEOTIDE SEQUENCE [LARGE SCALE GENOMIC DNA]</scope>
    <source>
        <strain evidence="1 2">Pinkel</strain>
    </source>
</reference>